<evidence type="ECO:0000313" key="2">
    <source>
        <dbReference type="EMBL" id="CAI2381405.1"/>
    </source>
</evidence>
<accession>A0AAD1XYH1</accession>
<sequence>MWLLCINKRRRLCYCIKPSFGVKYLIIYGSLATIMQIFWMIYRVLFATDRGSQDSYSRAVECDKSYLGFGFDVICNFFGGYINPFTFGFNIITIICGGVSASCGIYVWLCDFPFHWTERYFYIHFIVSIYYQLHAIIIHVILSDRWLVITILGLSGAHANLSLNVMLGLFLLDVEQKYRRKRETNARYYLLNEEE</sequence>
<feature type="transmembrane region" description="Helical" evidence="1">
    <location>
        <begin position="121"/>
        <end position="142"/>
    </location>
</feature>
<proteinExistence type="predicted"/>
<dbReference type="AlphaFoldDB" id="A0AAD1XYH1"/>
<gene>
    <name evidence="2" type="ORF">ECRASSUSDP1_LOCUS22860</name>
</gene>
<organism evidence="2 3">
    <name type="scientific">Euplotes crassus</name>
    <dbReference type="NCBI Taxonomy" id="5936"/>
    <lineage>
        <taxon>Eukaryota</taxon>
        <taxon>Sar</taxon>
        <taxon>Alveolata</taxon>
        <taxon>Ciliophora</taxon>
        <taxon>Intramacronucleata</taxon>
        <taxon>Spirotrichea</taxon>
        <taxon>Hypotrichia</taxon>
        <taxon>Euplotida</taxon>
        <taxon>Euplotidae</taxon>
        <taxon>Moneuplotes</taxon>
    </lineage>
</organism>
<comment type="caution">
    <text evidence="2">The sequence shown here is derived from an EMBL/GenBank/DDBJ whole genome shotgun (WGS) entry which is preliminary data.</text>
</comment>
<dbReference type="EMBL" id="CAMPGE010023468">
    <property type="protein sequence ID" value="CAI2381405.1"/>
    <property type="molecule type" value="Genomic_DNA"/>
</dbReference>
<feature type="transmembrane region" description="Helical" evidence="1">
    <location>
        <begin position="21"/>
        <end position="42"/>
    </location>
</feature>
<dbReference type="Proteomes" id="UP001295684">
    <property type="component" value="Unassembled WGS sequence"/>
</dbReference>
<keyword evidence="1" id="KW-0812">Transmembrane</keyword>
<feature type="transmembrane region" description="Helical" evidence="1">
    <location>
        <begin position="148"/>
        <end position="172"/>
    </location>
</feature>
<name>A0AAD1XYH1_EUPCR</name>
<keyword evidence="3" id="KW-1185">Reference proteome</keyword>
<feature type="transmembrane region" description="Helical" evidence="1">
    <location>
        <begin position="87"/>
        <end position="109"/>
    </location>
</feature>
<evidence type="ECO:0000313" key="3">
    <source>
        <dbReference type="Proteomes" id="UP001295684"/>
    </source>
</evidence>
<keyword evidence="1" id="KW-1133">Transmembrane helix</keyword>
<evidence type="ECO:0000256" key="1">
    <source>
        <dbReference type="SAM" id="Phobius"/>
    </source>
</evidence>
<keyword evidence="1" id="KW-0472">Membrane</keyword>
<protein>
    <submittedName>
        <fullName evidence="2">Uncharacterized protein</fullName>
    </submittedName>
</protein>
<reference evidence="2" key="1">
    <citation type="submission" date="2023-07" db="EMBL/GenBank/DDBJ databases">
        <authorList>
            <consortium name="AG Swart"/>
            <person name="Singh M."/>
            <person name="Singh A."/>
            <person name="Seah K."/>
            <person name="Emmerich C."/>
        </authorList>
    </citation>
    <scope>NUCLEOTIDE SEQUENCE</scope>
    <source>
        <strain evidence="2">DP1</strain>
    </source>
</reference>